<dbReference type="EMBL" id="QCYY01001087">
    <property type="protein sequence ID" value="ROT80698.1"/>
    <property type="molecule type" value="Genomic_DNA"/>
</dbReference>
<accession>A0A3R7QJC5</accession>
<evidence type="ECO:0000256" key="1">
    <source>
        <dbReference type="SAM" id="MobiDB-lite"/>
    </source>
</evidence>
<protein>
    <submittedName>
        <fullName evidence="2">Uncharacterized protein</fullName>
    </submittedName>
</protein>
<keyword evidence="3" id="KW-1185">Reference proteome</keyword>
<dbReference type="AlphaFoldDB" id="A0A3R7QJC5"/>
<feature type="compositionally biased region" description="Low complexity" evidence="1">
    <location>
        <begin position="261"/>
        <end position="276"/>
    </location>
</feature>
<feature type="compositionally biased region" description="Pro residues" evidence="1">
    <location>
        <begin position="277"/>
        <end position="286"/>
    </location>
</feature>
<gene>
    <name evidence="2" type="ORF">C7M84_000558</name>
</gene>
<proteinExistence type="predicted"/>
<dbReference type="Proteomes" id="UP000283509">
    <property type="component" value="Unassembled WGS sequence"/>
</dbReference>
<sequence>MVNFGRESGRLVREVVRVGMRVRMGVLWAWGEEGGREGERSSGFPWLGRPFLHPLEHLRPDPLTASLALKYNGLVDTGWAGYPPTGYPPSYLGSSLPACPSGHAHTAHHAHMPPALPSATQREAIETAAATASHHSLLSETLGGDASLALAKDLLPAAPPCSRRPCPSPRPSVCSGAASACWGGGASTIGGGASMLGAVSACLGRSRRGGSGMYLNPPVLPASLLYTSLCSALPHTPTSQAPPLSTPPREDLLRPSSSATGLPQALPSLGGLSSLPGHPPRPPTPCGAPTDPGSATGAEVVRGRAHDPAAGGL</sequence>
<organism evidence="2 3">
    <name type="scientific">Penaeus vannamei</name>
    <name type="common">Whiteleg shrimp</name>
    <name type="synonym">Litopenaeus vannamei</name>
    <dbReference type="NCBI Taxonomy" id="6689"/>
    <lineage>
        <taxon>Eukaryota</taxon>
        <taxon>Metazoa</taxon>
        <taxon>Ecdysozoa</taxon>
        <taxon>Arthropoda</taxon>
        <taxon>Crustacea</taxon>
        <taxon>Multicrustacea</taxon>
        <taxon>Malacostraca</taxon>
        <taxon>Eumalacostraca</taxon>
        <taxon>Eucarida</taxon>
        <taxon>Decapoda</taxon>
        <taxon>Dendrobranchiata</taxon>
        <taxon>Penaeoidea</taxon>
        <taxon>Penaeidae</taxon>
        <taxon>Penaeus</taxon>
    </lineage>
</organism>
<feature type="region of interest" description="Disordered" evidence="1">
    <location>
        <begin position="237"/>
        <end position="313"/>
    </location>
</feature>
<reference evidence="2 3" key="1">
    <citation type="submission" date="2018-04" db="EMBL/GenBank/DDBJ databases">
        <authorList>
            <person name="Zhang X."/>
            <person name="Yuan J."/>
            <person name="Li F."/>
            <person name="Xiang J."/>
        </authorList>
    </citation>
    <scope>NUCLEOTIDE SEQUENCE [LARGE SCALE GENOMIC DNA]</scope>
    <source>
        <tissue evidence="2">Muscle</tissue>
    </source>
</reference>
<evidence type="ECO:0000313" key="3">
    <source>
        <dbReference type="Proteomes" id="UP000283509"/>
    </source>
</evidence>
<comment type="caution">
    <text evidence="2">The sequence shown here is derived from an EMBL/GenBank/DDBJ whole genome shotgun (WGS) entry which is preliminary data.</text>
</comment>
<name>A0A3R7QJC5_PENVA</name>
<evidence type="ECO:0000313" key="2">
    <source>
        <dbReference type="EMBL" id="ROT80698.1"/>
    </source>
</evidence>
<reference evidence="2 3" key="2">
    <citation type="submission" date="2019-01" db="EMBL/GenBank/DDBJ databases">
        <title>The decoding of complex shrimp genome reveals the adaptation for benthos swimmer, frequently molting mechanism and breeding impact on genome.</title>
        <authorList>
            <person name="Sun Y."/>
            <person name="Gao Y."/>
            <person name="Yu Y."/>
        </authorList>
    </citation>
    <scope>NUCLEOTIDE SEQUENCE [LARGE SCALE GENOMIC DNA]</scope>
    <source>
        <tissue evidence="2">Muscle</tissue>
    </source>
</reference>